<dbReference type="CDD" id="cd03221">
    <property type="entry name" value="ABCF_EF-3"/>
    <property type="match status" value="1"/>
</dbReference>
<keyword evidence="1" id="KW-0677">Repeat</keyword>
<dbReference type="GO" id="GO:0005524">
    <property type="term" value="F:ATP binding"/>
    <property type="evidence" value="ECO:0007669"/>
    <property type="project" value="UniProtKB-KW"/>
</dbReference>
<dbReference type="Pfam" id="PF00005">
    <property type="entry name" value="ABC_tran"/>
    <property type="match status" value="1"/>
</dbReference>
<dbReference type="InterPro" id="IPR003593">
    <property type="entry name" value="AAA+_ATPase"/>
</dbReference>
<feature type="domain" description="ABC transporter" evidence="4">
    <location>
        <begin position="1"/>
        <end position="187"/>
    </location>
</feature>
<dbReference type="InterPro" id="IPR027417">
    <property type="entry name" value="P-loop_NTPase"/>
</dbReference>
<keyword evidence="3 5" id="KW-0067">ATP-binding</keyword>
<evidence type="ECO:0000256" key="1">
    <source>
        <dbReference type="ARBA" id="ARBA00022737"/>
    </source>
</evidence>
<keyword evidence="2" id="KW-0547">Nucleotide-binding</keyword>
<dbReference type="EMBL" id="UGTS01000006">
    <property type="protein sequence ID" value="SUC40697.1"/>
    <property type="molecule type" value="Genomic_DNA"/>
</dbReference>
<evidence type="ECO:0000313" key="6">
    <source>
        <dbReference type="Proteomes" id="UP000254191"/>
    </source>
</evidence>
<dbReference type="SUPFAM" id="SSF52540">
    <property type="entry name" value="P-loop containing nucleoside triphosphate hydrolases"/>
    <property type="match status" value="1"/>
</dbReference>
<evidence type="ECO:0000256" key="2">
    <source>
        <dbReference type="ARBA" id="ARBA00022741"/>
    </source>
</evidence>
<dbReference type="SMART" id="SM00382">
    <property type="entry name" value="AAA"/>
    <property type="match status" value="1"/>
</dbReference>
<dbReference type="InterPro" id="IPR003439">
    <property type="entry name" value="ABC_transporter-like_ATP-bd"/>
</dbReference>
<protein>
    <submittedName>
        <fullName evidence="5">ABC transporter ATP-binding protein</fullName>
    </submittedName>
</protein>
<evidence type="ECO:0000313" key="5">
    <source>
        <dbReference type="EMBL" id="SUC40697.1"/>
    </source>
</evidence>
<dbReference type="Proteomes" id="UP000254191">
    <property type="component" value="Unassembled WGS sequence"/>
</dbReference>
<dbReference type="GO" id="GO:0016887">
    <property type="term" value="F:ATP hydrolysis activity"/>
    <property type="evidence" value="ECO:0007669"/>
    <property type="project" value="InterPro"/>
</dbReference>
<accession>A0A379GIB6</accession>
<dbReference type="FunFam" id="3.40.50.300:FF:000070">
    <property type="entry name" value="Putative ABC transporter ATP-binding component"/>
    <property type="match status" value="1"/>
</dbReference>
<dbReference type="InterPro" id="IPR050611">
    <property type="entry name" value="ABCF"/>
</dbReference>
<dbReference type="PROSITE" id="PS50893">
    <property type="entry name" value="ABC_TRANSPORTER_2"/>
    <property type="match status" value="1"/>
</dbReference>
<proteinExistence type="predicted"/>
<evidence type="ECO:0000259" key="4">
    <source>
        <dbReference type="PROSITE" id="PS50893"/>
    </source>
</evidence>
<organism evidence="5 6">
    <name type="scientific">Proteus mirabilis</name>
    <dbReference type="NCBI Taxonomy" id="584"/>
    <lineage>
        <taxon>Bacteria</taxon>
        <taxon>Pseudomonadati</taxon>
        <taxon>Pseudomonadota</taxon>
        <taxon>Gammaproteobacteria</taxon>
        <taxon>Enterobacterales</taxon>
        <taxon>Morganellaceae</taxon>
        <taxon>Proteus</taxon>
    </lineage>
</organism>
<gene>
    <name evidence="5" type="ORF">NCTC11938_04999</name>
</gene>
<dbReference type="Gene3D" id="3.40.50.300">
    <property type="entry name" value="P-loop containing nucleotide triphosphate hydrolases"/>
    <property type="match status" value="1"/>
</dbReference>
<evidence type="ECO:0000256" key="3">
    <source>
        <dbReference type="ARBA" id="ARBA00022840"/>
    </source>
</evidence>
<dbReference type="AlphaFoldDB" id="A0A379GIB6"/>
<dbReference type="PANTHER" id="PTHR19211:SF96">
    <property type="entry name" value="ATP-BINDING PROTEIN YBIT-RELATED"/>
    <property type="match status" value="1"/>
</dbReference>
<name>A0A379GIB6_PROMI</name>
<reference evidence="5 6" key="1">
    <citation type="submission" date="2018-06" db="EMBL/GenBank/DDBJ databases">
        <authorList>
            <consortium name="Pathogen Informatics"/>
            <person name="Doyle S."/>
        </authorList>
    </citation>
    <scope>NUCLEOTIDE SEQUENCE [LARGE SCALE GENOMIC DNA]</scope>
    <source>
        <strain evidence="5 6">NCTC11938</strain>
    </source>
</reference>
<sequence length="192" mass="21606">MMLEVGEKVAILGTNGVGKSTMIKTLVGELTPDNGRVKWSENATIGYYAQDHATDFEVDMTVFDWMSLWMKPEDDEQSVRSVLGRLLFSQDDIKKSVKVLSGGEKGRMLFGKLMMQKPNVLIMDEPTNHLDMESIESLNMALELYQGTLIFVSHDREFVSSLANRIIEITPEKVTNFQGTYDEFLAKKGIDG</sequence>
<dbReference type="PANTHER" id="PTHR19211">
    <property type="entry name" value="ATP-BINDING TRANSPORT PROTEIN-RELATED"/>
    <property type="match status" value="1"/>
</dbReference>